<feature type="region of interest" description="Disordered" evidence="4">
    <location>
        <begin position="1384"/>
        <end position="1418"/>
    </location>
</feature>
<feature type="compositionally biased region" description="Basic and acidic residues" evidence="4">
    <location>
        <begin position="41"/>
        <end position="50"/>
    </location>
</feature>
<feature type="compositionally biased region" description="Basic and acidic residues" evidence="4">
    <location>
        <begin position="1399"/>
        <end position="1412"/>
    </location>
</feature>
<feature type="compositionally biased region" description="Acidic residues" evidence="4">
    <location>
        <begin position="90"/>
        <end position="108"/>
    </location>
</feature>
<feature type="region of interest" description="Disordered" evidence="4">
    <location>
        <begin position="2182"/>
        <end position="2266"/>
    </location>
</feature>
<keyword evidence="7" id="KW-1185">Reference proteome</keyword>
<dbReference type="Gene3D" id="2.20.110.10">
    <property type="entry name" value="Histone H3 K4-specific methyltransferase SET7/9 N-terminal domain"/>
    <property type="match status" value="1"/>
</dbReference>
<organism evidence="6 7">
    <name type="scientific">Cystoisospora suis</name>
    <dbReference type="NCBI Taxonomy" id="483139"/>
    <lineage>
        <taxon>Eukaryota</taxon>
        <taxon>Sar</taxon>
        <taxon>Alveolata</taxon>
        <taxon>Apicomplexa</taxon>
        <taxon>Conoidasida</taxon>
        <taxon>Coccidia</taxon>
        <taxon>Eucoccidiorida</taxon>
        <taxon>Eimeriorina</taxon>
        <taxon>Sarcocystidae</taxon>
        <taxon>Cystoisospora</taxon>
    </lineage>
</organism>
<feature type="compositionally biased region" description="Basic and acidic residues" evidence="4">
    <location>
        <begin position="1731"/>
        <end position="1765"/>
    </location>
</feature>
<feature type="compositionally biased region" description="Basic and acidic residues" evidence="4">
    <location>
        <begin position="401"/>
        <end position="411"/>
    </location>
</feature>
<evidence type="ECO:0000256" key="2">
    <source>
        <dbReference type="ARBA" id="ARBA00022741"/>
    </source>
</evidence>
<dbReference type="InterPro" id="IPR011009">
    <property type="entry name" value="Kinase-like_dom_sf"/>
</dbReference>
<name>A0A2C6KGK5_9APIC</name>
<proteinExistence type="predicted"/>
<feature type="compositionally biased region" description="Basic and acidic residues" evidence="4">
    <location>
        <begin position="251"/>
        <end position="302"/>
    </location>
</feature>
<feature type="compositionally biased region" description="Basic and acidic residues" evidence="4">
    <location>
        <begin position="221"/>
        <end position="231"/>
    </location>
</feature>
<dbReference type="SMART" id="SM00698">
    <property type="entry name" value="MORN"/>
    <property type="match status" value="3"/>
</dbReference>
<dbReference type="GO" id="GO:0005524">
    <property type="term" value="F:ATP binding"/>
    <property type="evidence" value="ECO:0007669"/>
    <property type="project" value="UniProtKB-KW"/>
</dbReference>
<dbReference type="InterPro" id="IPR013761">
    <property type="entry name" value="SAM/pointed_sf"/>
</dbReference>
<feature type="compositionally biased region" description="Basic and acidic residues" evidence="4">
    <location>
        <begin position="130"/>
        <end position="147"/>
    </location>
</feature>
<feature type="compositionally biased region" description="Low complexity" evidence="4">
    <location>
        <begin position="1578"/>
        <end position="1593"/>
    </location>
</feature>
<feature type="compositionally biased region" description="Low complexity" evidence="4">
    <location>
        <begin position="1072"/>
        <end position="1085"/>
    </location>
</feature>
<feature type="compositionally biased region" description="Polar residues" evidence="4">
    <location>
        <begin position="1269"/>
        <end position="1280"/>
    </location>
</feature>
<dbReference type="Gene3D" id="1.10.510.10">
    <property type="entry name" value="Transferase(Phosphotransferase) domain 1"/>
    <property type="match status" value="2"/>
</dbReference>
<feature type="region of interest" description="Disordered" evidence="4">
    <location>
        <begin position="1958"/>
        <end position="1987"/>
    </location>
</feature>
<dbReference type="RefSeq" id="XP_067917978.1">
    <property type="nucleotide sequence ID" value="XM_068070046.1"/>
</dbReference>
<feature type="region of interest" description="Disordered" evidence="4">
    <location>
        <begin position="700"/>
        <end position="803"/>
    </location>
</feature>
<dbReference type="EMBL" id="MIGC01006363">
    <property type="protein sequence ID" value="PHJ16249.1"/>
    <property type="molecule type" value="Genomic_DNA"/>
</dbReference>
<sequence>MESCANEAANYPYPPPSPPFHLSSSSSSSLFLQQAQHHAAKQLDEKERGERKKKKKREISFSSSSSSLLPFRLEKGQNTHTQRHLPLSDHEEEEEQRREEEEEEEEEKEKEKDRFPSPAFSGRGSASLLSHEKKKDERGNLEEKESRLSSSSSLVHPSPSLYKPFIHREEISFLSELRRRQCVPLYTSLHRFPFPYLNLSSSSSPLSSSSSFSSLRRSSSRRRDTREEKPHRSSLLSSSFLQILPFYKDKDAKEEEKKENRRAEGVRDEEIKRRDHISDRSTERERRREEEGHEKREKRCEKEEEEEEKIGEKERVKKIREKSLVCLDDKESSDRKKKSSLSSLLSSSTFLGWVSSSFSSSSSSSFSSSSLSMKRGNPGILHGGEKDTSQYIQDKEEEEEKMDKKKKEKELGALSLSHLPVKEEKQEEIDTLDSSPQPPRSHPSSSFSSSSSSFSSSSTFSSSSPFMRRSLMLWPDSRVYCGDVFASSFRHGCGFALYGRGRGAGGINRRRRKEEERQRGRKEREREGLHDNEEEEEEEGNGEKRKRRFFIPRILHPYSSSSSSLRSSCASASSSLRIRRPLYQHGGRYERCRRRSAVEWGRGRRRRRRRDRFLERRQKKKISPTCCLDYEEDEEDWSSLSLLRGIGSLQKLPVVYVHPMDSCYCSSTPASLSSSSPPGVYLPHRRCFAPSLFYPNVHQAEQETTEGQKNPWQERILLKEEEEEEKKKNGDERMEEKKKKKDEGKTKTERRRKERRGESNSDSSDVDKNEEEEEEREMKSANEKEERENSTQGRIMLEGRSSSLLSHFHRNGAFKERYRQCSSYHPRHNEGKVRFRHPNGPSLPPRHFSRSVVVYRRTSPSSCSSASSFSRSEVIPAGYCGQWNLDKRSGWGVCTRGVGSFDLTKYEGQWKDDFKDGSGVETLRHSVRYVGQFKRGLREGRGVLFQPNGSLYAGVWSQGVLVQQESLFASLIRKRLMCIQQEDEEETRKSMKMNVRRKEEREDTYTQEKEDEKEEEKKEMREGDRCHDKKEEEGRREQREKKEGADVSREGLEKTEEEKERREEREEEGQESRSSSSPLSSSSTPHGRTCVPEPLRLSKGEGHEKEEEQREDLPSSSSPSFLPLYHSKRYTSRKVYLLSPRCYSDASGYHEAREEERLRRRRRRRRRRRVRNKQEEEEDGDRGRRSSHQDRKEYFSEDFELDERSNVSSYMEDGQKKNYLDKIEAYSSTEGKREDDKEELSSSSLQRFDRRDMIQHSGCIDTGRKSFDMSPNQSVTSPSPVENCDKAIEKTIHRTEASLVKDTDTIRERKEQEKEKKKKTRDNEKEEEEAEGKESKAVGVALGKSNQSHPRMKNEREGENKKKKKREKEDLSFSSEFLYHNSRLKNLDSDQEDGEREEEEKKRKEREKKEEHVEEAEEEEGYKSVYNYEYFHSHEKVLGEINRISTAWCCIDWDVEELLHFFDCLGLPMHIKRLFKHEDVDGYTFLQLTDTDLSKLHSLSSSPSSSSSSSLGLSWGERRFLLLVRGLLLKLRHRYISQEEEKKKNLFFLEKTAAIDERTERRRKRTDNPRSSLPRQQESINCHSASSSSSLTSVPRHLYQPYQHPHLLPPSPFLAGHANLLHRRNDYADLFDQLALSGLSSEERISQSLEIPACELEIEGRIGEGGYSRVYRARWRYTRTLEDLQAKQDRSNISLYEQRRRRKEGEEERRSFDSSLGQAFSSIPTRRKKEIKGEKKKEKMRDHFGRYLEGGDGREEEEERRRREFATSPTHSVGLKKDVNRTYLPFIKTEEERIYQQISSSSLPCAYPYPSSSYPLYPYLPFYPYLLPQIPSSSPPPPPSASHLHHTPSTSSSFLLRRHRALANLSSSSAAADQEEEESVFPLDGSTSNIPPSASYRQSISFTPFAYPYPFFPYFLHHAFDPFSSFSLHPGKYSSFPRFSGPFSSSPSSLASLPYSYSHRGTRGRAPEEEEEAGEIDARRKRTNEEEERRAYMGSLFHAHPAASLFYPEEKKKDPEREEDLSRGGGEEEEDMKVSIKVFRQRDMKLLQKNFSSELALLSKLSHPNIVMLLGIVLKPPMHGLVMEYVENGSLYDLLHKHRIQLSLIEIIQIARDICLGCSYLHHNGILHCDLKSSNVLLGKQGEVKLCDFGLSTVLSLENEEYHSFFTSSSSSKGFQYPYSTIEKDEEEEEEEDKKNRRMRRRRERERERRRLIGGREEDKDEDSEGSDDSFSESVRTGGGEEEEERRRRRCGSDMGELRGESNEKKKKSRVILQEVHLGCVGTHHWMAPEVLRGEGFTVASDVYSFGLILWEMVTRKIPYENMTSPAHMIVAAGYGGCKVDYSRFPYPLKTILDTCLDTVPEHRPSFAWCAKQFQEILITNRQEVESNLNSLLGLSQEE</sequence>
<dbReference type="PANTHER" id="PTHR44329:SF298">
    <property type="entry name" value="MIXED LINEAGE KINASE DOMAIN-LIKE PROTEIN"/>
    <property type="match status" value="1"/>
</dbReference>
<feature type="domain" description="Protein kinase" evidence="5">
    <location>
        <begin position="1982"/>
        <end position="2378"/>
    </location>
</feature>
<feature type="compositionally biased region" description="Basic and acidic residues" evidence="4">
    <location>
        <begin position="1213"/>
        <end position="1235"/>
    </location>
</feature>
<evidence type="ECO:0000313" key="7">
    <source>
        <dbReference type="Proteomes" id="UP000221165"/>
    </source>
</evidence>
<feature type="region of interest" description="Disordered" evidence="4">
    <location>
        <begin position="982"/>
        <end position="1371"/>
    </location>
</feature>
<feature type="compositionally biased region" description="Basic and acidic residues" evidence="4">
    <location>
        <begin position="1096"/>
        <end position="1113"/>
    </location>
</feature>
<feature type="compositionally biased region" description="Low complexity" evidence="4">
    <location>
        <begin position="20"/>
        <end position="37"/>
    </location>
</feature>
<keyword evidence="1" id="KW-0677">Repeat</keyword>
<feature type="region of interest" description="Disordered" evidence="4">
    <location>
        <begin position="251"/>
        <end position="314"/>
    </location>
</feature>
<feature type="compositionally biased region" description="Low complexity" evidence="4">
    <location>
        <begin position="1114"/>
        <end position="1124"/>
    </location>
</feature>
<feature type="compositionally biased region" description="Low complexity" evidence="4">
    <location>
        <begin position="200"/>
        <end position="217"/>
    </location>
</feature>
<feature type="region of interest" description="Disordered" evidence="4">
    <location>
        <begin position="1559"/>
        <end position="1593"/>
    </location>
</feature>
<feature type="region of interest" description="Disordered" evidence="4">
    <location>
        <begin position="200"/>
        <end position="237"/>
    </location>
</feature>
<dbReference type="InterPro" id="IPR051681">
    <property type="entry name" value="Ser/Thr_Kinases-Pseudokinases"/>
</dbReference>
<evidence type="ECO:0000256" key="1">
    <source>
        <dbReference type="ARBA" id="ARBA00022737"/>
    </source>
</evidence>
<reference evidence="6 7" key="1">
    <citation type="journal article" date="2017" name="Int. J. Parasitol.">
        <title>The genome of the protozoan parasite Cystoisospora suis and a reverse vaccinology approach to identify vaccine candidates.</title>
        <authorList>
            <person name="Palmieri N."/>
            <person name="Shrestha A."/>
            <person name="Ruttkowski B."/>
            <person name="Beck T."/>
            <person name="Vogl C."/>
            <person name="Tomley F."/>
            <person name="Blake D.P."/>
            <person name="Joachim A."/>
        </authorList>
    </citation>
    <scope>NUCLEOTIDE SEQUENCE [LARGE SCALE GENOMIC DNA]</scope>
    <source>
        <strain evidence="6 7">Wien I</strain>
    </source>
</reference>
<dbReference type="OrthoDB" id="312720at2759"/>
<feature type="compositionally biased region" description="Low complexity" evidence="4">
    <location>
        <begin position="148"/>
        <end position="160"/>
    </location>
</feature>
<gene>
    <name evidence="6" type="ORF">CSUI_009938</name>
</gene>
<evidence type="ECO:0000256" key="3">
    <source>
        <dbReference type="ARBA" id="ARBA00022840"/>
    </source>
</evidence>
<dbReference type="SUPFAM" id="SSF82185">
    <property type="entry name" value="Histone H3 K4-specific methyltransferase SET7/9 N-terminal domain"/>
    <property type="match status" value="1"/>
</dbReference>
<dbReference type="Proteomes" id="UP000221165">
    <property type="component" value="Unassembled WGS sequence"/>
</dbReference>
<keyword evidence="6" id="KW-0808">Transferase</keyword>
<dbReference type="InterPro" id="IPR001245">
    <property type="entry name" value="Ser-Thr/Tyr_kinase_cat_dom"/>
</dbReference>
<feature type="compositionally biased region" description="Acidic residues" evidence="4">
    <location>
        <begin position="1389"/>
        <end position="1398"/>
    </location>
</feature>
<evidence type="ECO:0000313" key="6">
    <source>
        <dbReference type="EMBL" id="PHJ16249.1"/>
    </source>
</evidence>
<keyword evidence="2" id="KW-0547">Nucleotide-binding</keyword>
<keyword evidence="3" id="KW-0067">ATP-binding</keyword>
<feature type="compositionally biased region" description="Low complexity" evidence="4">
    <location>
        <begin position="355"/>
        <end position="372"/>
    </location>
</feature>
<evidence type="ECO:0000259" key="5">
    <source>
        <dbReference type="PROSITE" id="PS50011"/>
    </source>
</evidence>
<feature type="compositionally biased region" description="Acidic residues" evidence="4">
    <location>
        <begin position="2219"/>
        <end position="2231"/>
    </location>
</feature>
<dbReference type="Pfam" id="PF07714">
    <property type="entry name" value="PK_Tyr_Ser-Thr"/>
    <property type="match status" value="2"/>
</dbReference>
<dbReference type="InterPro" id="IPR003409">
    <property type="entry name" value="MORN"/>
</dbReference>
<feature type="compositionally biased region" description="Basic and acidic residues" evidence="4">
    <location>
        <begin position="1283"/>
        <end position="1315"/>
    </location>
</feature>
<feature type="region of interest" description="Disordered" evidence="4">
    <location>
        <begin position="1866"/>
        <end position="1888"/>
    </location>
</feature>
<keyword evidence="6" id="KW-0418">Kinase</keyword>
<feature type="compositionally biased region" description="Basic and acidic residues" evidence="4">
    <location>
        <begin position="1181"/>
        <end position="1195"/>
    </location>
</feature>
<feature type="compositionally biased region" description="Basic residues" evidence="4">
    <location>
        <begin position="1159"/>
        <end position="1171"/>
    </location>
</feature>
<protein>
    <submittedName>
        <fullName evidence="6">Tyrosine kinase-like protein</fullName>
    </submittedName>
</protein>
<dbReference type="GO" id="GO:0004674">
    <property type="term" value="F:protein serine/threonine kinase activity"/>
    <property type="evidence" value="ECO:0007669"/>
    <property type="project" value="TreeGrafter"/>
</dbReference>
<feature type="region of interest" description="Disordered" evidence="4">
    <location>
        <begin position="355"/>
        <end position="464"/>
    </location>
</feature>
<feature type="compositionally biased region" description="Basic and acidic residues" evidence="4">
    <location>
        <begin position="996"/>
        <end position="1064"/>
    </location>
</feature>
<dbReference type="PROSITE" id="PS50011">
    <property type="entry name" value="PROTEIN_KINASE_DOM"/>
    <property type="match status" value="1"/>
</dbReference>
<dbReference type="SMART" id="SM00220">
    <property type="entry name" value="S_TKc"/>
    <property type="match status" value="1"/>
</dbReference>
<dbReference type="SUPFAM" id="SSF56112">
    <property type="entry name" value="Protein kinase-like (PK-like)"/>
    <property type="match status" value="1"/>
</dbReference>
<feature type="compositionally biased region" description="Basic and acidic residues" evidence="4">
    <location>
        <begin position="513"/>
        <end position="531"/>
    </location>
</feature>
<feature type="region of interest" description="Disordered" evidence="4">
    <location>
        <begin position="2008"/>
        <end position="2029"/>
    </location>
</feature>
<feature type="compositionally biased region" description="Basic and acidic residues" evidence="4">
    <location>
        <begin position="2205"/>
        <end position="2218"/>
    </location>
</feature>
<feature type="region of interest" description="Disordered" evidence="4">
    <location>
        <begin position="1695"/>
        <end position="1772"/>
    </location>
</feature>
<dbReference type="Pfam" id="PF02493">
    <property type="entry name" value="MORN"/>
    <property type="match status" value="3"/>
</dbReference>
<dbReference type="InterPro" id="IPR000719">
    <property type="entry name" value="Prot_kinase_dom"/>
</dbReference>
<feature type="compositionally biased region" description="Basic and acidic residues" evidence="4">
    <location>
        <begin position="776"/>
        <end position="789"/>
    </location>
</feature>
<evidence type="ECO:0000256" key="4">
    <source>
        <dbReference type="SAM" id="MobiDB-lite"/>
    </source>
</evidence>
<comment type="caution">
    <text evidence="6">The sequence shown here is derived from an EMBL/GenBank/DDBJ whole genome shotgun (WGS) entry which is preliminary data.</text>
</comment>
<dbReference type="PROSITE" id="PS00108">
    <property type="entry name" value="PROTEIN_KINASE_ST"/>
    <property type="match status" value="1"/>
</dbReference>
<dbReference type="InterPro" id="IPR008271">
    <property type="entry name" value="Ser/Thr_kinase_AS"/>
</dbReference>
<feature type="compositionally biased region" description="Basic and acidic residues" evidence="4">
    <location>
        <begin position="1703"/>
        <end position="1712"/>
    </location>
</feature>
<feature type="compositionally biased region" description="Polar residues" evidence="4">
    <location>
        <begin position="1713"/>
        <end position="1724"/>
    </location>
</feature>
<dbReference type="PANTHER" id="PTHR44329">
    <property type="entry name" value="SERINE/THREONINE-PROTEIN KINASE TNNI3K-RELATED"/>
    <property type="match status" value="1"/>
</dbReference>
<feature type="region of interest" description="Disordered" evidence="4">
    <location>
        <begin position="504"/>
        <end position="543"/>
    </location>
</feature>
<feature type="compositionally biased region" description="Basic and acidic residues" evidence="4">
    <location>
        <begin position="725"/>
        <end position="747"/>
    </location>
</feature>
<feature type="compositionally biased region" description="Low complexity" evidence="4">
    <location>
        <begin position="442"/>
        <end position="464"/>
    </location>
</feature>
<feature type="region of interest" description="Disordered" evidence="4">
    <location>
        <begin position="1"/>
        <end position="160"/>
    </location>
</feature>
<feature type="compositionally biased region" description="Basic and acidic residues" evidence="4">
    <location>
        <begin position="1148"/>
        <end position="1158"/>
    </location>
</feature>
<dbReference type="VEuPathDB" id="ToxoDB:CSUI_009938"/>
<feature type="compositionally biased region" description="Basic and acidic residues" evidence="4">
    <location>
        <begin position="2008"/>
        <end position="2026"/>
    </location>
</feature>
<dbReference type="GeneID" id="94433257"/>
<dbReference type="SUPFAM" id="SSF47769">
    <property type="entry name" value="SAM/Pointed domain"/>
    <property type="match status" value="1"/>
</dbReference>
<accession>A0A2C6KGK5</accession>